<gene>
    <name evidence="1" type="ORF">PROQFM164_S01g002514</name>
</gene>
<dbReference type="Proteomes" id="UP000030686">
    <property type="component" value="Unassembled WGS sequence"/>
</dbReference>
<evidence type="ECO:0000313" key="2">
    <source>
        <dbReference type="Proteomes" id="UP000030686"/>
    </source>
</evidence>
<dbReference type="AlphaFoldDB" id="W6PWS0"/>
<proteinExistence type="predicted"/>
<dbReference type="EMBL" id="HG792015">
    <property type="protein sequence ID" value="CDM28703.1"/>
    <property type="molecule type" value="Genomic_DNA"/>
</dbReference>
<reference evidence="1" key="1">
    <citation type="journal article" date="2014" name="Nat. Commun.">
        <title>Multiple recent horizontal transfers of a large genomic region in cheese making fungi.</title>
        <authorList>
            <person name="Cheeseman K."/>
            <person name="Ropars J."/>
            <person name="Renault P."/>
            <person name="Dupont J."/>
            <person name="Gouzy J."/>
            <person name="Branca A."/>
            <person name="Abraham A.L."/>
            <person name="Ceppi M."/>
            <person name="Conseiller E."/>
            <person name="Debuchy R."/>
            <person name="Malagnac F."/>
            <person name="Goarin A."/>
            <person name="Silar P."/>
            <person name="Lacoste S."/>
            <person name="Sallet E."/>
            <person name="Bensimon A."/>
            <person name="Giraud T."/>
            <person name="Brygoo Y."/>
        </authorList>
    </citation>
    <scope>NUCLEOTIDE SEQUENCE [LARGE SCALE GENOMIC DNA]</scope>
    <source>
        <strain evidence="1">FM164</strain>
    </source>
</reference>
<keyword evidence="2" id="KW-1185">Reference proteome</keyword>
<accession>W6PWS0</accession>
<name>W6PWS0_PENRF</name>
<sequence>MTPEGSLSNHCNTTSLVHHMTFAGRISEIHGGCPPHSTTQSTRPAQYFLRLSTCEVQTGHSYFETAAKVMPMA</sequence>
<evidence type="ECO:0000313" key="1">
    <source>
        <dbReference type="EMBL" id="CDM28703.1"/>
    </source>
</evidence>
<organism evidence="1 2">
    <name type="scientific">Penicillium roqueforti (strain FM164)</name>
    <dbReference type="NCBI Taxonomy" id="1365484"/>
    <lineage>
        <taxon>Eukaryota</taxon>
        <taxon>Fungi</taxon>
        <taxon>Dikarya</taxon>
        <taxon>Ascomycota</taxon>
        <taxon>Pezizomycotina</taxon>
        <taxon>Eurotiomycetes</taxon>
        <taxon>Eurotiomycetidae</taxon>
        <taxon>Eurotiales</taxon>
        <taxon>Aspergillaceae</taxon>
        <taxon>Penicillium</taxon>
    </lineage>
</organism>
<protein>
    <submittedName>
        <fullName evidence="1">Genomic scaffold, ProqFM164S01</fullName>
    </submittedName>
</protein>